<dbReference type="InterPro" id="IPR046904">
    <property type="entry name" value="ABC-3C_MC2"/>
</dbReference>
<accession>A0ABV9ZPX5</accession>
<sequence length="157" mass="16961">MNPLNSPVELGMRALVLLARSHPDPLDLSWLVLLDHAMLHSGQFDGPPSLHPQLPAQPGELGMKRHLVQEGLEVLMRAGLATVEATGDGLVYKVTQRGSGFVGILEAPYVDALSLRAQWAIDQFASTTDAVAATRDITARWHDEFTAGTRHLGISHG</sequence>
<dbReference type="Pfam" id="PF20288">
    <property type="entry name" value="MC2"/>
    <property type="match status" value="1"/>
</dbReference>
<dbReference type="EMBL" id="JBHSKJ010000001">
    <property type="protein sequence ID" value="MFC5143449.1"/>
    <property type="molecule type" value="Genomic_DNA"/>
</dbReference>
<organism evidence="1 2">
    <name type="scientific">Streptomyces aureoversilis</name>
    <dbReference type="NCBI Taxonomy" id="67277"/>
    <lineage>
        <taxon>Bacteria</taxon>
        <taxon>Bacillati</taxon>
        <taxon>Actinomycetota</taxon>
        <taxon>Actinomycetes</taxon>
        <taxon>Kitasatosporales</taxon>
        <taxon>Streptomycetaceae</taxon>
        <taxon>Streptomyces</taxon>
    </lineage>
</organism>
<dbReference type="Proteomes" id="UP001596222">
    <property type="component" value="Unassembled WGS sequence"/>
</dbReference>
<proteinExistence type="predicted"/>
<dbReference type="RefSeq" id="WP_382036273.1">
    <property type="nucleotide sequence ID" value="NZ_JBHSKJ010000001.1"/>
</dbReference>
<evidence type="ECO:0000313" key="2">
    <source>
        <dbReference type="Proteomes" id="UP001596222"/>
    </source>
</evidence>
<protein>
    <submittedName>
        <fullName evidence="1">ABC-three component system middle component 2</fullName>
    </submittedName>
</protein>
<name>A0ABV9ZPX5_9ACTN</name>
<evidence type="ECO:0000313" key="1">
    <source>
        <dbReference type="EMBL" id="MFC5143449.1"/>
    </source>
</evidence>
<comment type="caution">
    <text evidence="1">The sequence shown here is derived from an EMBL/GenBank/DDBJ whole genome shotgun (WGS) entry which is preliminary data.</text>
</comment>
<keyword evidence="2" id="KW-1185">Reference proteome</keyword>
<reference evidence="2" key="1">
    <citation type="journal article" date="2019" name="Int. J. Syst. Evol. Microbiol.">
        <title>The Global Catalogue of Microorganisms (GCM) 10K type strain sequencing project: providing services to taxonomists for standard genome sequencing and annotation.</title>
        <authorList>
            <consortium name="The Broad Institute Genomics Platform"/>
            <consortium name="The Broad Institute Genome Sequencing Center for Infectious Disease"/>
            <person name="Wu L."/>
            <person name="Ma J."/>
        </authorList>
    </citation>
    <scope>NUCLEOTIDE SEQUENCE [LARGE SCALE GENOMIC DNA]</scope>
    <source>
        <strain evidence="2">CGMCC 4.1641</strain>
    </source>
</reference>
<gene>
    <name evidence="1" type="ORF">ACFPP6_01855</name>
</gene>